<dbReference type="KEGG" id="ote:Oter_0725"/>
<dbReference type="CDD" id="cd00130">
    <property type="entry name" value="PAS"/>
    <property type="match status" value="1"/>
</dbReference>
<reference evidence="2 3" key="1">
    <citation type="journal article" date="2011" name="J. Bacteriol.">
        <title>Genome sequence of the verrucomicrobium Opitutus terrae PB90-1, an abundant inhabitant of rice paddy soil ecosystems.</title>
        <authorList>
            <person name="van Passel M.W."/>
            <person name="Kant R."/>
            <person name="Palva A."/>
            <person name="Copeland A."/>
            <person name="Lucas S."/>
            <person name="Lapidus A."/>
            <person name="Glavina del Rio T."/>
            <person name="Pitluck S."/>
            <person name="Goltsman E."/>
            <person name="Clum A."/>
            <person name="Sun H."/>
            <person name="Schmutz J."/>
            <person name="Larimer F.W."/>
            <person name="Land M.L."/>
            <person name="Hauser L."/>
            <person name="Kyrpides N."/>
            <person name="Mikhailova N."/>
            <person name="Richardson P.P."/>
            <person name="Janssen P.H."/>
            <person name="de Vos W.M."/>
            <person name="Smidt H."/>
        </authorList>
    </citation>
    <scope>NUCLEOTIDE SEQUENCE [LARGE SCALE GENOMIC DNA]</scope>
    <source>
        <strain evidence="3">DSM 11246 / JCM 15787 / PB90-1</strain>
    </source>
</reference>
<dbReference type="AlphaFoldDB" id="B1ZUH1"/>
<keyword evidence="3" id="KW-1185">Reference proteome</keyword>
<evidence type="ECO:0000259" key="1">
    <source>
        <dbReference type="Pfam" id="PF08447"/>
    </source>
</evidence>
<protein>
    <submittedName>
        <fullName evidence="2">Putative methyl-accepting chemotaxis sensory transducer</fullName>
    </submittedName>
</protein>
<dbReference type="Pfam" id="PF08447">
    <property type="entry name" value="PAS_3"/>
    <property type="match status" value="1"/>
</dbReference>
<dbReference type="STRING" id="452637.Oter_0725"/>
<dbReference type="SUPFAM" id="SSF55785">
    <property type="entry name" value="PYP-like sensor domain (PAS domain)"/>
    <property type="match status" value="1"/>
</dbReference>
<dbReference type="HOGENOM" id="CLU_032045_0_0_0"/>
<evidence type="ECO:0000313" key="2">
    <source>
        <dbReference type="EMBL" id="ACB74014.1"/>
    </source>
</evidence>
<name>B1ZUH1_OPITP</name>
<dbReference type="InterPro" id="IPR035965">
    <property type="entry name" value="PAS-like_dom_sf"/>
</dbReference>
<dbReference type="NCBIfam" id="TIGR00229">
    <property type="entry name" value="sensory_box"/>
    <property type="match status" value="1"/>
</dbReference>
<dbReference type="InterPro" id="IPR000014">
    <property type="entry name" value="PAS"/>
</dbReference>
<dbReference type="SUPFAM" id="SSF58104">
    <property type="entry name" value="Methyl-accepting chemotaxis protein (MCP) signaling domain"/>
    <property type="match status" value="1"/>
</dbReference>
<feature type="domain" description="PAS fold-3" evidence="1">
    <location>
        <begin position="32"/>
        <end position="102"/>
    </location>
</feature>
<sequence length="495" mass="53124">MTRPTPLDAARAFRIDEMFFSTTDPAGRILSGNEVFVRVSGYDRAKMIGRAHNLIRHPHMPRAAFRIVWEHLQSARPAVALIKNLASDGRHYWVVAYLTPIRGGFLSIRFKPSSAWLPAVEALYAQMCGCEREHEERGASRDAGMDAAAAILQRVLRERGFDSYETFMRTLLHDEMKSRDAALAAQGLRLFPEAIEAGEGRGRLAAIHEHGCRAYEQINALYAQLDDFVQLNEQISTQAGQVLEQTADFRFIAFNAALRAARLGEEGRSLSVISEHLGAISTGTSRQVGGLVEQIGAVTDRLRVVIFSLAAARLQIEMVLSFCAELAVTRGAGEEAGRRGMIADLQLAFSDTAARGGEALGGLGQRLGALEGAAEDLRRSVLTLQVAQVTGMVEATRLRDDDSFAVMFGDLRSRVESTKLQLAELGGIGSRLAQLAGQTPEITGAMLAAARRMADEVAALGGDAIDATGSERGAARPGGLDDALAAVPAEAGVAG</sequence>
<dbReference type="RefSeq" id="WP_012373552.1">
    <property type="nucleotide sequence ID" value="NC_010571.1"/>
</dbReference>
<evidence type="ECO:0000313" key="3">
    <source>
        <dbReference type="Proteomes" id="UP000007013"/>
    </source>
</evidence>
<dbReference type="OrthoDB" id="266313at2"/>
<dbReference type="Gene3D" id="1.10.287.950">
    <property type="entry name" value="Methyl-accepting chemotaxis protein"/>
    <property type="match status" value="1"/>
</dbReference>
<dbReference type="EMBL" id="CP001032">
    <property type="protein sequence ID" value="ACB74014.1"/>
    <property type="molecule type" value="Genomic_DNA"/>
</dbReference>
<accession>B1ZUH1</accession>
<organism evidence="2 3">
    <name type="scientific">Opitutus terrae (strain DSM 11246 / JCM 15787 / PB90-1)</name>
    <dbReference type="NCBI Taxonomy" id="452637"/>
    <lineage>
        <taxon>Bacteria</taxon>
        <taxon>Pseudomonadati</taxon>
        <taxon>Verrucomicrobiota</taxon>
        <taxon>Opitutia</taxon>
        <taxon>Opitutales</taxon>
        <taxon>Opitutaceae</taxon>
        <taxon>Opitutus</taxon>
    </lineage>
</organism>
<dbReference type="Gene3D" id="3.30.450.20">
    <property type="entry name" value="PAS domain"/>
    <property type="match status" value="1"/>
</dbReference>
<dbReference type="eggNOG" id="COG0840">
    <property type="taxonomic scope" value="Bacteria"/>
</dbReference>
<proteinExistence type="predicted"/>
<dbReference type="InterPro" id="IPR013655">
    <property type="entry name" value="PAS_fold_3"/>
</dbReference>
<dbReference type="Proteomes" id="UP000007013">
    <property type="component" value="Chromosome"/>
</dbReference>
<gene>
    <name evidence="2" type="ordered locus">Oter_0725</name>
</gene>